<feature type="transmembrane region" description="Helical" evidence="2">
    <location>
        <begin position="17"/>
        <end position="36"/>
    </location>
</feature>
<organism evidence="4 5">
    <name type="scientific">Thalassotalea castellviae</name>
    <dbReference type="NCBI Taxonomy" id="3075612"/>
    <lineage>
        <taxon>Bacteria</taxon>
        <taxon>Pseudomonadati</taxon>
        <taxon>Pseudomonadota</taxon>
        <taxon>Gammaproteobacteria</taxon>
        <taxon>Alteromonadales</taxon>
        <taxon>Colwelliaceae</taxon>
        <taxon>Thalassotalea</taxon>
    </lineage>
</organism>
<keyword evidence="2" id="KW-0472">Membrane</keyword>
<reference evidence="4 5" key="1">
    <citation type="submission" date="2023-09" db="EMBL/GenBank/DDBJ databases">
        <authorList>
            <person name="Rey-Velasco X."/>
        </authorList>
    </citation>
    <scope>NUCLEOTIDE SEQUENCE [LARGE SCALE GENOMIC DNA]</scope>
    <source>
        <strain evidence="4 5">W431</strain>
    </source>
</reference>
<dbReference type="Proteomes" id="UP001266357">
    <property type="component" value="Unassembled WGS sequence"/>
</dbReference>
<dbReference type="InterPro" id="IPR011836">
    <property type="entry name" value="YhdP"/>
</dbReference>
<keyword evidence="2" id="KW-1133">Transmembrane helix</keyword>
<feature type="domain" description="YhdP central" evidence="3">
    <location>
        <begin position="9"/>
        <end position="1273"/>
    </location>
</feature>
<dbReference type="PANTHER" id="PTHR38690">
    <property type="entry name" value="PROTEASE-RELATED"/>
    <property type="match status" value="1"/>
</dbReference>
<comment type="caution">
    <text evidence="4">The sequence shown here is derived from an EMBL/GenBank/DDBJ whole genome shotgun (WGS) entry which is preliminary data.</text>
</comment>
<accession>A0ABU2ZZI5</accession>
<dbReference type="EMBL" id="JAVRIF010000003">
    <property type="protein sequence ID" value="MDT0603319.1"/>
    <property type="molecule type" value="Genomic_DNA"/>
</dbReference>
<evidence type="ECO:0000256" key="1">
    <source>
        <dbReference type="SAM" id="MobiDB-lite"/>
    </source>
</evidence>
<proteinExistence type="predicted"/>
<dbReference type="RefSeq" id="WP_311579274.1">
    <property type="nucleotide sequence ID" value="NZ_JAVRIF010000003.1"/>
</dbReference>
<dbReference type="InterPro" id="IPR025263">
    <property type="entry name" value="YhdP_central"/>
</dbReference>
<feature type="region of interest" description="Disordered" evidence="1">
    <location>
        <begin position="1284"/>
        <end position="1329"/>
    </location>
</feature>
<sequence length="1329" mass="149055">MGISKVSNRWLNRTYKCIAIFLVIFAVLISALRLFLPYAHNYRQDLQDYINTTYQSDIVIGSLNMGWQSTGPTLQAENVSLLQTEGSEVFIQAFDINIDFWKSIRFRRLITKDFTLDGVKVLFDEKMLADNANSQQNTALINSVSELFLKQIGRFSVKNSQVIYRKDNSRRTFLINQIDWLNLGKTHKAHGSVIVDGLTSNNLQVNVDIQGENISDMKGIIHIDANRLNITPWLDQVLAIDNENTHSTVNFNAWLSIDKGIAKTLQVALGENQITWQQQTDIRTVNLDQGQILFQHLDKPEALHVTSSDIQITSNELKWSPLRFEIKRVNNETQGYISTLDIAGLADLLPLIIEEHTSRQLIEELHPIGQLDNIFLKFADDKISTIAEFSNYTSQYSGGIPGIENVKGELIYSDQLLQVAINANDGALNFDKHFKTPIIYDQLSSTLAIKFAENSWQLTSENLTFESDEIKLNAELGVFAEPNKDIELSLLATAFDGNAIYAQSFYPHLLMGDDLVNYLNGALQQGKLEQALVLIQGPLKNFPYPDKKGTFVVDAELVGATFKFASEWPAINHFNANLNFTNNSMMITGREGLLSGIDVKGVKAEIADLNNDRLLAVEAEFAETSPGLITNLMITSPLNDSVGAVLEKVVISENIAGKFSLSLPLDEPESTVAKGEIAFNQNKIALQAPEMNFTQVNGILTFENEKIATNKLNLLWRDMPLTLEVDADDKDDFYQTDISITASWLEEQWQVQLPELLKSYGSGSVDWQGALAIKNFHDGQFSYQLNLQSDLAATQLNLPSPYNKNLNDEMLASAKVYGNQDQSRIDVKLGDDLNFYGNLNHQRVSFTQSHLILGDEEMYLPMSGFHITTQLAEASFEQWQPFVTSIIDSLPATNETDTSPPLLEKPQRIRGNVGKLTFLNESIQGVSFNLEDELSWWLLELTSKEARAKVKFYPDWHTQGIDIQADFIHLAPEKLLFAKSEPTNVNNEFSAEIIKENQQEAPFDLHANDEFFKNVPPLQVRCASCSYGNLNLGSVNFTLERQSEDLLIVNNFVSQRKDNKLSFDAQWQHNQESSKTTLVGDLNSKDIERELERLGISSTVKDSGLKSSFKLNWLGGPHDFSLANVNGDIRGELDEGYLAEVPDQARAFSILSLQSLVRKLKFDFRDIFSDGMFYSKVTGDFHLQDGIIYTKNTFLKGSAGDLAVSGNTDLINEALDYRMSYKPNVTSSLPAIAWIATLNPVTFLAGIAIDEVITSQVVSEYNFEVTGLISEPSFKVVDRKTQNISVGRDSPPQIVENISTPEQEKLNMPSQEQKLMDEQKPKTQENKSG</sequence>
<dbReference type="PANTHER" id="PTHR38690:SF1">
    <property type="entry name" value="PROTEASE"/>
    <property type="match status" value="1"/>
</dbReference>
<keyword evidence="2" id="KW-0812">Transmembrane</keyword>
<gene>
    <name evidence="4" type="ORF">RM573_06890</name>
</gene>
<protein>
    <submittedName>
        <fullName evidence="4">YhdP family protein</fullName>
    </submittedName>
</protein>
<dbReference type="NCBIfam" id="TIGR02099">
    <property type="entry name" value="YhdP family protein"/>
    <property type="match status" value="1"/>
</dbReference>
<evidence type="ECO:0000259" key="3">
    <source>
        <dbReference type="Pfam" id="PF13116"/>
    </source>
</evidence>
<evidence type="ECO:0000256" key="2">
    <source>
        <dbReference type="SAM" id="Phobius"/>
    </source>
</evidence>
<evidence type="ECO:0000313" key="4">
    <source>
        <dbReference type="EMBL" id="MDT0603319.1"/>
    </source>
</evidence>
<feature type="compositionally biased region" description="Basic and acidic residues" evidence="1">
    <location>
        <begin position="1314"/>
        <end position="1329"/>
    </location>
</feature>
<name>A0ABU2ZZI5_9GAMM</name>
<keyword evidence="5" id="KW-1185">Reference proteome</keyword>
<evidence type="ECO:0000313" key="5">
    <source>
        <dbReference type="Proteomes" id="UP001266357"/>
    </source>
</evidence>
<dbReference type="Pfam" id="PF13116">
    <property type="entry name" value="YhdP"/>
    <property type="match status" value="1"/>
</dbReference>